<dbReference type="InterPro" id="IPR011576">
    <property type="entry name" value="Pyridox_Oxase_N"/>
</dbReference>
<organism evidence="3 4">
    <name type="scientific">Amycolatopsis rhabdoformis</name>
    <dbReference type="NCBI Taxonomy" id="1448059"/>
    <lineage>
        <taxon>Bacteria</taxon>
        <taxon>Bacillati</taxon>
        <taxon>Actinomycetota</taxon>
        <taxon>Actinomycetes</taxon>
        <taxon>Pseudonocardiales</taxon>
        <taxon>Pseudonocardiaceae</taxon>
        <taxon>Amycolatopsis</taxon>
    </lineage>
</organism>
<dbReference type="RefSeq" id="WP_326837434.1">
    <property type="nucleotide sequence ID" value="NZ_CP142149.1"/>
</dbReference>
<dbReference type="Gene3D" id="2.30.110.10">
    <property type="entry name" value="Electron Transport, Fmn-binding Protein, Chain A"/>
    <property type="match status" value="1"/>
</dbReference>
<dbReference type="PANTHER" id="PTHR35176:SF6">
    <property type="entry name" value="HEME OXYGENASE HI_0854-RELATED"/>
    <property type="match status" value="1"/>
</dbReference>
<dbReference type="EMBL" id="CP142149">
    <property type="protein sequence ID" value="WSE34626.1"/>
    <property type="molecule type" value="Genomic_DNA"/>
</dbReference>
<accession>A0ABZ1ILI1</accession>
<dbReference type="SUPFAM" id="SSF50475">
    <property type="entry name" value="FMN-binding split barrel"/>
    <property type="match status" value="1"/>
</dbReference>
<evidence type="ECO:0000313" key="3">
    <source>
        <dbReference type="EMBL" id="WSE34626.1"/>
    </source>
</evidence>
<sequence length="141" mass="15900">MALTVEIREQFLAEPHVGALSVAERPDRAPLVVPIWYQYTPGGELWIRTPPDTRKARAIAEGGRFTLMVQRTAPTVRYVSVEGPVTTTAPDTEEHAREMVARYLPPEKVTPFLTFERTHIGPHIVITMRPEHWFSSDLGPS</sequence>
<protein>
    <submittedName>
        <fullName evidence="3">Pyridoxamine 5'-phosphate oxidase family protein</fullName>
    </submittedName>
</protein>
<dbReference type="InterPro" id="IPR012349">
    <property type="entry name" value="Split_barrel_FMN-bd"/>
</dbReference>
<dbReference type="Proteomes" id="UP001330812">
    <property type="component" value="Chromosome"/>
</dbReference>
<evidence type="ECO:0000259" key="2">
    <source>
        <dbReference type="Pfam" id="PF01243"/>
    </source>
</evidence>
<reference evidence="3 4" key="1">
    <citation type="journal article" date="2015" name="Int. J. Syst. Evol. Microbiol.">
        <title>Amycolatopsis rhabdoformis sp. nov., an actinomycete isolated from a tropical forest soil.</title>
        <authorList>
            <person name="Souza W.R."/>
            <person name="Silva R.E."/>
            <person name="Goodfellow M."/>
            <person name="Busarakam K."/>
            <person name="Figueiro F.S."/>
            <person name="Ferreira D."/>
            <person name="Rodrigues-Filho E."/>
            <person name="Moraes L.A.B."/>
            <person name="Zucchi T.D."/>
        </authorList>
    </citation>
    <scope>NUCLEOTIDE SEQUENCE [LARGE SCALE GENOMIC DNA]</scope>
    <source>
        <strain evidence="3 4">NCIMB 14900</strain>
    </source>
</reference>
<evidence type="ECO:0000313" key="4">
    <source>
        <dbReference type="Proteomes" id="UP001330812"/>
    </source>
</evidence>
<keyword evidence="1" id="KW-0560">Oxidoreductase</keyword>
<dbReference type="InterPro" id="IPR052019">
    <property type="entry name" value="F420H2_bilvrd_red/Heme_oxyg"/>
</dbReference>
<proteinExistence type="predicted"/>
<gene>
    <name evidence="3" type="ORF">VSH64_21515</name>
</gene>
<name>A0ABZ1ILI1_9PSEU</name>
<feature type="domain" description="Pyridoxamine 5'-phosphate oxidase N-terminal" evidence="2">
    <location>
        <begin position="9"/>
        <end position="134"/>
    </location>
</feature>
<evidence type="ECO:0000256" key="1">
    <source>
        <dbReference type="ARBA" id="ARBA00023002"/>
    </source>
</evidence>
<dbReference type="Pfam" id="PF01243">
    <property type="entry name" value="PNPOx_N"/>
    <property type="match status" value="1"/>
</dbReference>
<dbReference type="PANTHER" id="PTHR35176">
    <property type="entry name" value="HEME OXYGENASE HI_0854-RELATED"/>
    <property type="match status" value="1"/>
</dbReference>
<keyword evidence="4" id="KW-1185">Reference proteome</keyword>